<accession>A0AAW9DJY2</accession>
<protein>
    <submittedName>
        <fullName evidence="1">Site-specific integrase</fullName>
    </submittedName>
</protein>
<feature type="non-terminal residue" evidence="1">
    <location>
        <position position="1"/>
    </location>
</feature>
<name>A0AAW9DJY2_STRSU</name>
<dbReference type="EMBL" id="JAWWZK010000471">
    <property type="protein sequence ID" value="MDX5039233.1"/>
    <property type="molecule type" value="Genomic_DNA"/>
</dbReference>
<reference evidence="1" key="1">
    <citation type="submission" date="2023-11" db="EMBL/GenBank/DDBJ databases">
        <title>Antimicrobial resistance in invasive Streptococcus suis isolated in Spain and the associated genetic mechanisms.</title>
        <authorList>
            <person name="Uruen C."/>
            <person name="Arenas J.A."/>
        </authorList>
    </citation>
    <scope>NUCLEOTIDE SEQUENCE</scope>
    <source>
        <strain evidence="1">Ss_70</strain>
    </source>
</reference>
<sequence length="31" mass="3604">MTTTQKVYMHVISELENQDTDLVMRYLSGLS</sequence>
<organism evidence="1 2">
    <name type="scientific">Streptococcus suis</name>
    <dbReference type="NCBI Taxonomy" id="1307"/>
    <lineage>
        <taxon>Bacteria</taxon>
        <taxon>Bacillati</taxon>
        <taxon>Bacillota</taxon>
        <taxon>Bacilli</taxon>
        <taxon>Lactobacillales</taxon>
        <taxon>Streptococcaceae</taxon>
        <taxon>Streptococcus</taxon>
    </lineage>
</organism>
<dbReference type="AlphaFoldDB" id="A0AAW9DJY2"/>
<dbReference type="Proteomes" id="UP001270004">
    <property type="component" value="Unassembled WGS sequence"/>
</dbReference>
<proteinExistence type="predicted"/>
<evidence type="ECO:0000313" key="2">
    <source>
        <dbReference type="Proteomes" id="UP001270004"/>
    </source>
</evidence>
<evidence type="ECO:0000313" key="1">
    <source>
        <dbReference type="EMBL" id="MDX5039233.1"/>
    </source>
</evidence>
<comment type="caution">
    <text evidence="1">The sequence shown here is derived from an EMBL/GenBank/DDBJ whole genome shotgun (WGS) entry which is preliminary data.</text>
</comment>
<gene>
    <name evidence="1" type="ORF">SHY70_13325</name>
</gene>